<evidence type="ECO:0000313" key="2">
    <source>
        <dbReference type="EMBL" id="BCI54978.1"/>
    </source>
</evidence>
<accession>A0A6S6PG67</accession>
<evidence type="ECO:0000256" key="1">
    <source>
        <dbReference type="SAM" id="MobiDB-lite"/>
    </source>
</evidence>
<evidence type="ECO:0000313" key="3">
    <source>
        <dbReference type="Proteomes" id="UP000515734"/>
    </source>
</evidence>
<sequence>MTWFKVDDGFWSHPKTATLSDAAVTLWVRAGSYCCQHLTDGFVKQAQLRLLGEMSAAQELVDVGLWHPVEGGWEFHDWDEYQETSEIVKKRRDDARERQRRLREQREEQRRQSQRESEGDSPSESRVTADVTNGVTSQPPTRPDPTRPDVATDVATSPSAKPKRAKPRTRISDDFMPPTRVVDGIREEVPGIADEQLRYQHRKFIDHFKKTGAVMADWNAAWRNWMRTANERGEFRSTSPGPSAADAKVNDWLALANNQTRPHLKAIGE</sequence>
<gene>
    <name evidence="2" type="ORF">NIIDNTM18_42560</name>
</gene>
<name>A0A6S6PG67_9MYCO</name>
<reference evidence="2 3" key="1">
    <citation type="submission" date="2020-07" db="EMBL/GenBank/DDBJ databases">
        <title>Complete genome sequence of Mycolicibacterium litorale like strain isolated from cardiac implantable electronic device infection.</title>
        <authorList>
            <person name="Fukano H."/>
            <person name="Miyama H."/>
            <person name="Hoshino Y."/>
        </authorList>
    </citation>
    <scope>NUCLEOTIDE SEQUENCE [LARGE SCALE GENOMIC DNA]</scope>
    <source>
        <strain evidence="2 3">NIIDNTM18</strain>
    </source>
</reference>
<feature type="compositionally biased region" description="Basic and acidic residues" evidence="1">
    <location>
        <begin position="99"/>
        <end position="118"/>
    </location>
</feature>
<protein>
    <recommendedName>
        <fullName evidence="4">DUF1376 domain-containing protein</fullName>
    </recommendedName>
</protein>
<proteinExistence type="predicted"/>
<dbReference type="AlphaFoldDB" id="A0A6S6PG67"/>
<dbReference type="Proteomes" id="UP000515734">
    <property type="component" value="Chromosome"/>
</dbReference>
<feature type="region of interest" description="Disordered" evidence="1">
    <location>
        <begin position="99"/>
        <end position="178"/>
    </location>
</feature>
<organism evidence="2 3">
    <name type="scientific">Mycolicibacterium litorale</name>
    <dbReference type="NCBI Taxonomy" id="758802"/>
    <lineage>
        <taxon>Bacteria</taxon>
        <taxon>Bacillati</taxon>
        <taxon>Actinomycetota</taxon>
        <taxon>Actinomycetes</taxon>
        <taxon>Mycobacteriales</taxon>
        <taxon>Mycobacteriaceae</taxon>
        <taxon>Mycolicibacterium</taxon>
    </lineage>
</organism>
<feature type="compositionally biased region" description="Polar residues" evidence="1">
    <location>
        <begin position="120"/>
        <end position="138"/>
    </location>
</feature>
<evidence type="ECO:0008006" key="4">
    <source>
        <dbReference type="Google" id="ProtNLM"/>
    </source>
</evidence>
<dbReference type="EMBL" id="AP023287">
    <property type="protein sequence ID" value="BCI54978.1"/>
    <property type="molecule type" value="Genomic_DNA"/>
</dbReference>